<name>A0A2U3D9H0_SULT2</name>
<evidence type="ECO:0000256" key="1">
    <source>
        <dbReference type="ARBA" id="ARBA00007074"/>
    </source>
</evidence>
<dbReference type="Proteomes" id="UP000245380">
    <property type="component" value="Unassembled WGS sequence"/>
</dbReference>
<dbReference type="Pfam" id="PF08239">
    <property type="entry name" value="SH3_3"/>
    <property type="match status" value="1"/>
</dbReference>
<sequence length="350" mass="38879">MFIRLLREDYDEQTGIFTIRVQPIEVNNFAEFGAELGENSEDIANTDAPLGIVNYVIAKHPKQKMKWIHVVSGSALLLSIPLLQNSLAQTSTPYANIQQGTLLQVRHSVYLRSQPRLTDDLRIRRLQAGTTLSLIERIRPAWYKVSLPDGTIGYVVSHPYFIQATTSTLPLSNVEPIVAIPSYEMAIPPIQYSSIPSVVNSVDSLPPGITLDPMIHPLAPLSASRKEKVYAVKKVAESKLGIPYIWGHHEDAKQYGFDCSSFIEYVYHHALGYHFSTVSKIQAKYVGIPVSLDEMLPGDLLIFAVGQHVGIYVGEGQMIQAGGGLGKVGYLRVSPGSYWYKHLTAVKRMF</sequence>
<dbReference type="PANTHER" id="PTHR47053">
    <property type="entry name" value="MUREIN DD-ENDOPEPTIDASE MEPH-RELATED"/>
    <property type="match status" value="1"/>
</dbReference>
<dbReference type="OrthoDB" id="9813118at2"/>
<evidence type="ECO:0000256" key="4">
    <source>
        <dbReference type="ARBA" id="ARBA00022807"/>
    </source>
</evidence>
<keyword evidence="3" id="KW-0378">Hydrolase</keyword>
<dbReference type="PROSITE" id="PS51935">
    <property type="entry name" value="NLPC_P60"/>
    <property type="match status" value="1"/>
</dbReference>
<evidence type="ECO:0000313" key="6">
    <source>
        <dbReference type="EMBL" id="PWI57912.1"/>
    </source>
</evidence>
<accession>A0A2U3D9H0</accession>
<dbReference type="EMBL" id="MPDK01000007">
    <property type="protein sequence ID" value="PWI57912.1"/>
    <property type="molecule type" value="Genomic_DNA"/>
</dbReference>
<evidence type="ECO:0000256" key="3">
    <source>
        <dbReference type="ARBA" id="ARBA00022801"/>
    </source>
</evidence>
<dbReference type="GO" id="GO:0008234">
    <property type="term" value="F:cysteine-type peptidase activity"/>
    <property type="evidence" value="ECO:0007669"/>
    <property type="project" value="UniProtKB-KW"/>
</dbReference>
<feature type="domain" description="NlpC/P60" evidence="5">
    <location>
        <begin position="226"/>
        <end position="350"/>
    </location>
</feature>
<dbReference type="SUPFAM" id="SSF54001">
    <property type="entry name" value="Cysteine proteinases"/>
    <property type="match status" value="1"/>
</dbReference>
<comment type="caution">
    <text evidence="6">The sequence shown here is derived from an EMBL/GenBank/DDBJ whole genome shotgun (WGS) entry which is preliminary data.</text>
</comment>
<proteinExistence type="inferred from homology"/>
<dbReference type="Pfam" id="PF00877">
    <property type="entry name" value="NLPC_P60"/>
    <property type="match status" value="1"/>
</dbReference>
<comment type="similarity">
    <text evidence="1">Belongs to the peptidase C40 family.</text>
</comment>
<dbReference type="AlphaFoldDB" id="A0A2U3D9H0"/>
<dbReference type="InterPro" id="IPR038765">
    <property type="entry name" value="Papain-like_cys_pep_sf"/>
</dbReference>
<dbReference type="Gene3D" id="3.90.1720.10">
    <property type="entry name" value="endopeptidase domain like (from Nostoc punctiforme)"/>
    <property type="match status" value="1"/>
</dbReference>
<dbReference type="InterPro" id="IPR000064">
    <property type="entry name" value="NLP_P60_dom"/>
</dbReference>
<organism evidence="6 7">
    <name type="scientific">Sulfoacidibacillus thermotolerans</name>
    <name type="common">Acidibacillus sulfuroxidans</name>
    <dbReference type="NCBI Taxonomy" id="1765684"/>
    <lineage>
        <taxon>Bacteria</taxon>
        <taxon>Bacillati</taxon>
        <taxon>Bacillota</taxon>
        <taxon>Bacilli</taxon>
        <taxon>Bacillales</taxon>
        <taxon>Alicyclobacillaceae</taxon>
        <taxon>Sulfoacidibacillus</taxon>
    </lineage>
</organism>
<dbReference type="InterPro" id="IPR051202">
    <property type="entry name" value="Peptidase_C40"/>
</dbReference>
<dbReference type="Gene3D" id="2.30.30.40">
    <property type="entry name" value="SH3 Domains"/>
    <property type="match status" value="1"/>
</dbReference>
<dbReference type="RefSeq" id="WP_109430216.1">
    <property type="nucleotide sequence ID" value="NZ_MPDK01000007.1"/>
</dbReference>
<evidence type="ECO:0000313" key="7">
    <source>
        <dbReference type="Proteomes" id="UP000245380"/>
    </source>
</evidence>
<dbReference type="InterPro" id="IPR003646">
    <property type="entry name" value="SH3-like_bac-type"/>
</dbReference>
<keyword evidence="2" id="KW-0645">Protease</keyword>
<evidence type="ECO:0000256" key="2">
    <source>
        <dbReference type="ARBA" id="ARBA00022670"/>
    </source>
</evidence>
<protein>
    <recommendedName>
        <fullName evidence="5">NlpC/P60 domain-containing protein</fullName>
    </recommendedName>
</protein>
<reference evidence="6 7" key="1">
    <citation type="submission" date="2016-11" db="EMBL/GenBank/DDBJ databases">
        <title>Comparative genomics of Acidibacillus ferroxidans species.</title>
        <authorList>
            <person name="Oliveira G."/>
            <person name="Nunes G."/>
            <person name="Oliveira R."/>
            <person name="Araujo F."/>
            <person name="Salim A."/>
            <person name="Scholte L."/>
            <person name="Morais D."/>
            <person name="Nancucheo I."/>
            <person name="Johnson D.B."/>
            <person name="Grail B."/>
            <person name="Bittencourt J."/>
            <person name="Valadares R."/>
        </authorList>
    </citation>
    <scope>NUCLEOTIDE SEQUENCE [LARGE SCALE GENOMIC DNA]</scope>
    <source>
        <strain evidence="6 7">Y002</strain>
    </source>
</reference>
<dbReference type="PANTHER" id="PTHR47053:SF1">
    <property type="entry name" value="MUREIN DD-ENDOPEPTIDASE MEPH-RELATED"/>
    <property type="match status" value="1"/>
</dbReference>
<keyword evidence="7" id="KW-1185">Reference proteome</keyword>
<keyword evidence="4" id="KW-0788">Thiol protease</keyword>
<gene>
    <name evidence="6" type="ORF">BM613_05710</name>
</gene>
<dbReference type="GO" id="GO:0006508">
    <property type="term" value="P:proteolysis"/>
    <property type="evidence" value="ECO:0007669"/>
    <property type="project" value="UniProtKB-KW"/>
</dbReference>
<evidence type="ECO:0000259" key="5">
    <source>
        <dbReference type="PROSITE" id="PS51935"/>
    </source>
</evidence>